<sequence length="162" mass="18248">MARSRVARLRASRVPADAEINALALSPAEPLPYIYHTSEPGSSAFTFEKVMAATVDERSAVVFMMRHGLVSRTILSRHCDSEMTMDTACKRWRCRRKGCGDHEISVRAGSFFAKSKLPVSKRLRLLLFWCSDLPAGIAQQWLDISDVTAIDWYSFCRDVCSK</sequence>
<organism evidence="1 3">
    <name type="scientific">Phytophthora infestans</name>
    <name type="common">Potato late blight agent</name>
    <name type="synonym">Botrytis infestans</name>
    <dbReference type="NCBI Taxonomy" id="4787"/>
    <lineage>
        <taxon>Eukaryota</taxon>
        <taxon>Sar</taxon>
        <taxon>Stramenopiles</taxon>
        <taxon>Oomycota</taxon>
        <taxon>Peronosporomycetes</taxon>
        <taxon>Peronosporales</taxon>
        <taxon>Peronosporaceae</taxon>
        <taxon>Phytophthora</taxon>
    </lineage>
</organism>
<dbReference type="EMBL" id="WSZM01000264">
    <property type="protein sequence ID" value="KAF4036592.1"/>
    <property type="molecule type" value="Genomic_DNA"/>
</dbReference>
<keyword evidence="3" id="KW-1185">Reference proteome</keyword>
<protein>
    <submittedName>
        <fullName evidence="1">Uncharacterized protein</fullName>
    </submittedName>
</protein>
<name>A0A833WBY9_PHYIN</name>
<dbReference type="Proteomes" id="UP000704712">
    <property type="component" value="Unassembled WGS sequence"/>
</dbReference>
<dbReference type="Proteomes" id="UP000602510">
    <property type="component" value="Unassembled WGS sequence"/>
</dbReference>
<gene>
    <name evidence="1" type="ORF">GN244_ATG11301</name>
    <name evidence="2" type="ORF">GN958_ATG09863</name>
</gene>
<evidence type="ECO:0000313" key="2">
    <source>
        <dbReference type="EMBL" id="KAF4141015.1"/>
    </source>
</evidence>
<evidence type="ECO:0000313" key="1">
    <source>
        <dbReference type="EMBL" id="KAF4036592.1"/>
    </source>
</evidence>
<dbReference type="AlphaFoldDB" id="A0A833WBY9"/>
<evidence type="ECO:0000313" key="3">
    <source>
        <dbReference type="Proteomes" id="UP000602510"/>
    </source>
</evidence>
<dbReference type="EMBL" id="JAACNO010001405">
    <property type="protein sequence ID" value="KAF4141015.1"/>
    <property type="molecule type" value="Genomic_DNA"/>
</dbReference>
<accession>A0A833WBY9</accession>
<proteinExistence type="predicted"/>
<comment type="caution">
    <text evidence="1">The sequence shown here is derived from an EMBL/GenBank/DDBJ whole genome shotgun (WGS) entry which is preliminary data.</text>
</comment>
<reference evidence="1" key="1">
    <citation type="submission" date="2020-04" db="EMBL/GenBank/DDBJ databases">
        <title>Hybrid Assembly of Korean Phytophthora infestans isolates.</title>
        <authorList>
            <person name="Prokchorchik M."/>
            <person name="Lee Y."/>
            <person name="Seo J."/>
            <person name="Cho J.-H."/>
            <person name="Park Y.-E."/>
            <person name="Jang D.-C."/>
            <person name="Im J.-S."/>
            <person name="Choi J.-G."/>
            <person name="Park H.-J."/>
            <person name="Lee G.-B."/>
            <person name="Lee Y.-G."/>
            <person name="Hong S.-Y."/>
            <person name="Cho K."/>
            <person name="Sohn K.H."/>
        </authorList>
    </citation>
    <scope>NUCLEOTIDE SEQUENCE</scope>
    <source>
        <strain evidence="1">KR_1_A1</strain>
        <strain evidence="2">KR_2_A2</strain>
    </source>
</reference>